<evidence type="ECO:0000313" key="8">
    <source>
        <dbReference type="Proteomes" id="UP000565572"/>
    </source>
</evidence>
<keyword evidence="5 6" id="KW-0408">Iron</keyword>
<dbReference type="SUPFAM" id="SSF51182">
    <property type="entry name" value="RmlC-like cupins"/>
    <property type="match status" value="1"/>
</dbReference>
<evidence type="ECO:0000256" key="3">
    <source>
        <dbReference type="ARBA" id="ARBA00022964"/>
    </source>
</evidence>
<evidence type="ECO:0000256" key="1">
    <source>
        <dbReference type="ARBA" id="ARBA00006622"/>
    </source>
</evidence>
<dbReference type="PANTHER" id="PTHR12918">
    <property type="entry name" value="CYSTEINE DIOXYGENASE"/>
    <property type="match status" value="1"/>
</dbReference>
<keyword evidence="8" id="KW-1185">Reference proteome</keyword>
<dbReference type="EMBL" id="JACHZG010000001">
    <property type="protein sequence ID" value="MBB3325389.1"/>
    <property type="molecule type" value="Genomic_DNA"/>
</dbReference>
<comment type="caution">
    <text evidence="7">The sequence shown here is derived from an EMBL/GenBank/DDBJ whole genome shotgun (WGS) entry which is preliminary data.</text>
</comment>
<dbReference type="Proteomes" id="UP000565572">
    <property type="component" value="Unassembled WGS sequence"/>
</dbReference>
<sequence length="157" mass="17384">MPQRHLVDLAATATRLADNTRLWESLVDYDPVSRYYARLAMTREHEAWLLTWVPGQGTDWHDHGGSAGAFTVVRGALTEEHAVLQGDESATVASTRELGAGAIRPFGTRHIHRVTNTSLEPAVSIHVYAPALTRMNGYVREGDRLRLVESRLAGVAW</sequence>
<dbReference type="AlphaFoldDB" id="A0A7W5JS92"/>
<evidence type="ECO:0000256" key="5">
    <source>
        <dbReference type="ARBA" id="ARBA00023004"/>
    </source>
</evidence>
<evidence type="ECO:0000256" key="2">
    <source>
        <dbReference type="ARBA" id="ARBA00022723"/>
    </source>
</evidence>
<reference evidence="7 8" key="1">
    <citation type="submission" date="2020-08" db="EMBL/GenBank/DDBJ databases">
        <title>Sequencing the genomes of 1000 actinobacteria strains.</title>
        <authorList>
            <person name="Klenk H.-P."/>
        </authorList>
    </citation>
    <scope>NUCLEOTIDE SEQUENCE [LARGE SCALE GENOMIC DNA]</scope>
    <source>
        <strain evidence="7 8">DSM 11053</strain>
    </source>
</reference>
<proteinExistence type="inferred from homology"/>
<dbReference type="GO" id="GO:0008198">
    <property type="term" value="F:ferrous iron binding"/>
    <property type="evidence" value="ECO:0007669"/>
    <property type="project" value="TreeGrafter"/>
</dbReference>
<gene>
    <name evidence="7" type="ORF">FHX39_000333</name>
</gene>
<keyword evidence="4" id="KW-0560">Oxidoreductase</keyword>
<name>A0A7W5JS92_9ACTN</name>
<feature type="binding site" evidence="6">
    <location>
        <position position="61"/>
    </location>
    <ligand>
        <name>Fe cation</name>
        <dbReference type="ChEBI" id="CHEBI:24875"/>
        <note>catalytic</note>
    </ligand>
</feature>
<dbReference type="InterPro" id="IPR011051">
    <property type="entry name" value="RmlC_Cupin_sf"/>
</dbReference>
<comment type="similarity">
    <text evidence="1">Belongs to the cysteine dioxygenase family.</text>
</comment>
<dbReference type="GO" id="GO:0016702">
    <property type="term" value="F:oxidoreductase activity, acting on single donors with incorporation of molecular oxygen, incorporation of two atoms of oxygen"/>
    <property type="evidence" value="ECO:0007669"/>
    <property type="project" value="InterPro"/>
</dbReference>
<keyword evidence="3" id="KW-0223">Dioxygenase</keyword>
<evidence type="ECO:0000313" key="7">
    <source>
        <dbReference type="EMBL" id="MBB3325389.1"/>
    </source>
</evidence>
<accession>A0A7W5JS92</accession>
<dbReference type="InterPro" id="IPR010300">
    <property type="entry name" value="CDO_1"/>
</dbReference>
<dbReference type="InterPro" id="IPR014710">
    <property type="entry name" value="RmlC-like_jellyroll"/>
</dbReference>
<dbReference type="Gene3D" id="2.60.120.10">
    <property type="entry name" value="Jelly Rolls"/>
    <property type="match status" value="1"/>
</dbReference>
<dbReference type="CDD" id="cd10548">
    <property type="entry name" value="cupin_CDO"/>
    <property type="match status" value="1"/>
</dbReference>
<evidence type="ECO:0000256" key="6">
    <source>
        <dbReference type="PIRSR" id="PIRSR610300-51"/>
    </source>
</evidence>
<protein>
    <submittedName>
        <fullName evidence="7">Putative metal-dependent enzyme (Double-stranded beta helix superfamily)</fullName>
    </submittedName>
</protein>
<keyword evidence="2 6" id="KW-0479">Metal-binding</keyword>
<feature type="binding site" evidence="6">
    <location>
        <position position="63"/>
    </location>
    <ligand>
        <name>Fe cation</name>
        <dbReference type="ChEBI" id="CHEBI:24875"/>
        <note>catalytic</note>
    </ligand>
</feature>
<feature type="binding site" evidence="6">
    <location>
        <position position="112"/>
    </location>
    <ligand>
        <name>Fe cation</name>
        <dbReference type="ChEBI" id="CHEBI:24875"/>
        <note>catalytic</note>
    </ligand>
</feature>
<organism evidence="7 8">
    <name type="scientific">Microlunatus antarcticus</name>
    <dbReference type="NCBI Taxonomy" id="53388"/>
    <lineage>
        <taxon>Bacteria</taxon>
        <taxon>Bacillati</taxon>
        <taxon>Actinomycetota</taxon>
        <taxon>Actinomycetes</taxon>
        <taxon>Propionibacteriales</taxon>
        <taxon>Propionibacteriaceae</taxon>
        <taxon>Microlunatus</taxon>
    </lineage>
</organism>
<dbReference type="Pfam" id="PF05995">
    <property type="entry name" value="CDO_I"/>
    <property type="match status" value="1"/>
</dbReference>
<dbReference type="PANTHER" id="PTHR12918:SF1">
    <property type="entry name" value="CYSTEINE DIOXYGENASE TYPE 1"/>
    <property type="match status" value="1"/>
</dbReference>
<evidence type="ECO:0000256" key="4">
    <source>
        <dbReference type="ARBA" id="ARBA00023002"/>
    </source>
</evidence>
<dbReference type="RefSeq" id="WP_183336242.1">
    <property type="nucleotide sequence ID" value="NZ_JACHZG010000001.1"/>
</dbReference>